<proteinExistence type="predicted"/>
<evidence type="ECO:0000313" key="2">
    <source>
        <dbReference type="EMBL" id="RFA36542.1"/>
    </source>
</evidence>
<comment type="caution">
    <text evidence="2">The sequence shown here is derived from an EMBL/GenBank/DDBJ whole genome shotgun (WGS) entry which is preliminary data.</text>
</comment>
<keyword evidence="1" id="KW-1133">Transmembrane helix</keyword>
<reference evidence="3" key="1">
    <citation type="submission" date="2017-05" db="EMBL/GenBank/DDBJ databases">
        <authorList>
            <person name="Sharma S."/>
            <person name="Sidhu C."/>
            <person name="Pinnaka A.K."/>
        </authorList>
    </citation>
    <scope>NUCLEOTIDE SEQUENCE [LARGE SCALE GENOMIC DNA]</scope>
    <source>
        <strain evidence="3">AK93</strain>
    </source>
</reference>
<keyword evidence="1" id="KW-0812">Transmembrane</keyword>
<protein>
    <recommendedName>
        <fullName evidence="4">Transmembrane protein</fullName>
    </recommendedName>
</protein>
<dbReference type="Proteomes" id="UP000256763">
    <property type="component" value="Unassembled WGS sequence"/>
</dbReference>
<sequence>MLDVSVPLGVMVLLGFVTTVIAGMLHKIVGFLVWLHLQQRYLANRIALRRLPSMYDIVPPAWVWWQLGLHAAAVCLLPISLWLPAIWQAVALSLLAAAFALLGWNVVAALLRYRRTVRAFDTLPVMPRN</sequence>
<gene>
    <name evidence="2" type="ORF">CAL65_11310</name>
</gene>
<accession>A0A3E0WU78</accession>
<evidence type="ECO:0008006" key="4">
    <source>
        <dbReference type="Google" id="ProtNLM"/>
    </source>
</evidence>
<feature type="transmembrane region" description="Helical" evidence="1">
    <location>
        <begin position="57"/>
        <end position="79"/>
    </location>
</feature>
<feature type="transmembrane region" description="Helical" evidence="1">
    <location>
        <begin position="85"/>
        <end position="111"/>
    </location>
</feature>
<keyword evidence="3" id="KW-1185">Reference proteome</keyword>
<dbReference type="EMBL" id="NFZW01000009">
    <property type="protein sequence ID" value="RFA36542.1"/>
    <property type="molecule type" value="Genomic_DNA"/>
</dbReference>
<keyword evidence="1" id="KW-0472">Membrane</keyword>
<evidence type="ECO:0000256" key="1">
    <source>
        <dbReference type="SAM" id="Phobius"/>
    </source>
</evidence>
<name>A0A3E0WU78_9GAMM</name>
<dbReference type="AlphaFoldDB" id="A0A3E0WU78"/>
<organism evidence="2 3">
    <name type="scientific">Alkalilimnicola ehrlichii</name>
    <dbReference type="NCBI Taxonomy" id="351052"/>
    <lineage>
        <taxon>Bacteria</taxon>
        <taxon>Pseudomonadati</taxon>
        <taxon>Pseudomonadota</taxon>
        <taxon>Gammaproteobacteria</taxon>
        <taxon>Chromatiales</taxon>
        <taxon>Ectothiorhodospiraceae</taxon>
        <taxon>Alkalilimnicola</taxon>
    </lineage>
</organism>
<feature type="transmembrane region" description="Helical" evidence="1">
    <location>
        <begin position="12"/>
        <end position="37"/>
    </location>
</feature>
<evidence type="ECO:0000313" key="3">
    <source>
        <dbReference type="Proteomes" id="UP000256763"/>
    </source>
</evidence>